<evidence type="ECO:0000313" key="1">
    <source>
        <dbReference type="EMBL" id="KDR37844.1"/>
    </source>
</evidence>
<keyword evidence="2" id="KW-1185">Reference proteome</keyword>
<dbReference type="AlphaFoldDB" id="A0A069PDG0"/>
<name>A0A069PDG0_9BURK</name>
<comment type="caution">
    <text evidence="1">The sequence shown here is derived from an EMBL/GenBank/DDBJ whole genome shotgun (WGS) entry which is preliminary data.</text>
</comment>
<protein>
    <submittedName>
        <fullName evidence="1">Uncharacterized protein</fullName>
    </submittedName>
</protein>
<accession>A0A069PDG0</accession>
<dbReference type="Proteomes" id="UP000027466">
    <property type="component" value="Unassembled WGS sequence"/>
</dbReference>
<proteinExistence type="predicted"/>
<dbReference type="EMBL" id="JFHC01000132">
    <property type="protein sequence ID" value="KDR37844.1"/>
    <property type="molecule type" value="Genomic_DNA"/>
</dbReference>
<gene>
    <name evidence="1" type="ORF">BG61_06765</name>
</gene>
<evidence type="ECO:0000313" key="2">
    <source>
        <dbReference type="Proteomes" id="UP000027466"/>
    </source>
</evidence>
<sequence length="72" mass="8096">MPFYLQLVADEKFPSLLDRTDRSDEHSFALLFRLAIRRATMIKPTGRISTLRPVDHAAVVQVEEESVAVLGA</sequence>
<organism evidence="1 2">
    <name type="scientific">Caballeronia glathei</name>
    <dbReference type="NCBI Taxonomy" id="60547"/>
    <lineage>
        <taxon>Bacteria</taxon>
        <taxon>Pseudomonadati</taxon>
        <taxon>Pseudomonadota</taxon>
        <taxon>Betaproteobacteria</taxon>
        <taxon>Burkholderiales</taxon>
        <taxon>Burkholderiaceae</taxon>
        <taxon>Caballeronia</taxon>
    </lineage>
</organism>
<reference evidence="1 2" key="1">
    <citation type="submission" date="2014-03" db="EMBL/GenBank/DDBJ databases">
        <title>Draft Genome Sequences of Four Burkholderia Strains.</title>
        <authorList>
            <person name="Liu X.Y."/>
            <person name="Li C.X."/>
            <person name="Xu J.H."/>
        </authorList>
    </citation>
    <scope>NUCLEOTIDE SEQUENCE [LARGE SCALE GENOMIC DNA]</scope>
    <source>
        <strain evidence="1 2">DSM 50014</strain>
    </source>
</reference>